<keyword evidence="2" id="KW-0813">Transport</keyword>
<accession>A0A482PHK0</accession>
<dbReference type="GO" id="GO:0009401">
    <property type="term" value="P:phosphoenolpyruvate-dependent sugar phosphotransferase system"/>
    <property type="evidence" value="ECO:0007669"/>
    <property type="project" value="UniProtKB-KW"/>
</dbReference>
<name>A0A482PHK0_CITRO</name>
<dbReference type="GO" id="GO:0016301">
    <property type="term" value="F:kinase activity"/>
    <property type="evidence" value="ECO:0007669"/>
    <property type="project" value="UniProtKB-KW"/>
</dbReference>
<dbReference type="OMA" id="MRELYIA"/>
<evidence type="ECO:0000256" key="4">
    <source>
        <dbReference type="ARBA" id="ARBA00022597"/>
    </source>
</evidence>
<dbReference type="PANTHER" id="PTHR33799:SF1">
    <property type="entry name" value="PTS SYSTEM MANNOSE-SPECIFIC EIIAB COMPONENT-RELATED"/>
    <property type="match status" value="1"/>
</dbReference>
<organism evidence="9">
    <name type="scientific">Citrobacter rodentium</name>
    <dbReference type="NCBI Taxonomy" id="67825"/>
    <lineage>
        <taxon>Bacteria</taxon>
        <taxon>Pseudomonadati</taxon>
        <taxon>Pseudomonadota</taxon>
        <taxon>Gammaproteobacteria</taxon>
        <taxon>Enterobacterales</taxon>
        <taxon>Enterobacteriaceae</taxon>
        <taxon>Citrobacter</taxon>
    </lineage>
</organism>
<dbReference type="GO" id="GO:0005737">
    <property type="term" value="C:cytoplasm"/>
    <property type="evidence" value="ECO:0007669"/>
    <property type="project" value="UniProtKB-SubCell"/>
</dbReference>
<evidence type="ECO:0000313" key="9">
    <source>
        <dbReference type="EMBL" id="QBY30188.1"/>
    </source>
</evidence>
<dbReference type="RefSeq" id="WP_012907841.1">
    <property type="nucleotide sequence ID" value="NZ_CAJTBI010000015.1"/>
</dbReference>
<keyword evidence="4" id="KW-0762">Sugar transport</keyword>
<comment type="subcellular location">
    <subcellularLocation>
        <location evidence="1">Cytoplasm</location>
    </subcellularLocation>
</comment>
<keyword evidence="6" id="KW-0598">Phosphotransferase system</keyword>
<evidence type="ECO:0000256" key="2">
    <source>
        <dbReference type="ARBA" id="ARBA00022448"/>
    </source>
</evidence>
<dbReference type="PROSITE" id="PS51096">
    <property type="entry name" value="PTS_EIIA_TYPE_4"/>
    <property type="match status" value="1"/>
</dbReference>
<evidence type="ECO:0000256" key="7">
    <source>
        <dbReference type="ARBA" id="ARBA00022777"/>
    </source>
</evidence>
<sequence length="160" mass="17324">MRELYIATHGHYAQGIVSALNLLVGDDHGVTPICAYCGDIGSTAELAARFEAIVQRTISQRKELVLFTDMPGGSVNNTAIQLLVNYPHVHVISGANLIMLMEFCLSEQTETLARIQDAITAASGAMQYMNRQPEILAARQAVSSVPADDMDGFFAAERPL</sequence>
<evidence type="ECO:0000259" key="8">
    <source>
        <dbReference type="PROSITE" id="PS51096"/>
    </source>
</evidence>
<dbReference type="Pfam" id="PF03610">
    <property type="entry name" value="EIIA-man"/>
    <property type="match status" value="1"/>
</dbReference>
<dbReference type="GO" id="GO:0016020">
    <property type="term" value="C:membrane"/>
    <property type="evidence" value="ECO:0007669"/>
    <property type="project" value="InterPro"/>
</dbReference>
<evidence type="ECO:0000256" key="1">
    <source>
        <dbReference type="ARBA" id="ARBA00004496"/>
    </source>
</evidence>
<evidence type="ECO:0000256" key="5">
    <source>
        <dbReference type="ARBA" id="ARBA00022679"/>
    </source>
</evidence>
<protein>
    <submittedName>
        <fullName evidence="9">PTS fructose transporter subunit IIA</fullName>
    </submittedName>
</protein>
<gene>
    <name evidence="9" type="ORF">E2R62_15965</name>
</gene>
<dbReference type="EMBL" id="CP038008">
    <property type="protein sequence ID" value="QBY30188.1"/>
    <property type="molecule type" value="Genomic_DNA"/>
</dbReference>
<evidence type="ECO:0000256" key="6">
    <source>
        <dbReference type="ARBA" id="ARBA00022683"/>
    </source>
</evidence>
<keyword evidence="7" id="KW-0418">Kinase</keyword>
<dbReference type="SUPFAM" id="SSF53062">
    <property type="entry name" value="PTS system fructose IIA component-like"/>
    <property type="match status" value="1"/>
</dbReference>
<dbReference type="CDD" id="cd00006">
    <property type="entry name" value="PTS_IIA_man"/>
    <property type="match status" value="1"/>
</dbReference>
<dbReference type="Gene3D" id="3.40.50.510">
    <property type="entry name" value="Phosphotransferase system, mannose-type IIA component"/>
    <property type="match status" value="1"/>
</dbReference>
<feature type="domain" description="PTS EIIA type-4" evidence="8">
    <location>
        <begin position="1"/>
        <end position="129"/>
    </location>
</feature>
<dbReference type="InterPro" id="IPR051471">
    <property type="entry name" value="Bacterial_PTS_sugar_comp"/>
</dbReference>
<dbReference type="PANTHER" id="PTHR33799">
    <property type="entry name" value="PTS PERMEASE-RELATED-RELATED"/>
    <property type="match status" value="1"/>
</dbReference>
<keyword evidence="5" id="KW-0808">Transferase</keyword>
<evidence type="ECO:0000256" key="3">
    <source>
        <dbReference type="ARBA" id="ARBA00022490"/>
    </source>
</evidence>
<dbReference type="InterPro" id="IPR004701">
    <property type="entry name" value="PTS_EIIA_man-typ"/>
</dbReference>
<dbReference type="InterPro" id="IPR036662">
    <property type="entry name" value="PTS_EIIA_man-typ_sf"/>
</dbReference>
<dbReference type="AlphaFoldDB" id="A0A482PHK0"/>
<proteinExistence type="predicted"/>
<reference evidence="9" key="1">
    <citation type="submission" date="2019-03" db="EMBL/GenBank/DDBJ databases">
        <title>Complete genome sequence of enteropathogenic Citrobacter rodentium strain DBS100.</title>
        <authorList>
            <person name="Popov G."/>
            <person name="Fiebig A."/>
            <person name="Shideler S."/>
            <person name="Coombes B."/>
            <person name="Savchenko A."/>
        </authorList>
    </citation>
    <scope>NUCLEOTIDE SEQUENCE</scope>
    <source>
        <strain evidence="9">DBS100</strain>
    </source>
</reference>
<keyword evidence="3" id="KW-0963">Cytoplasm</keyword>
<dbReference type="InterPro" id="IPR033887">
    <property type="entry name" value="PTS_IIA_man"/>
</dbReference>